<dbReference type="RefSeq" id="WP_198039046.1">
    <property type="nucleotide sequence ID" value="NZ_AVFL01000056.1"/>
</dbReference>
<name>W9GWZ2_9PROT</name>
<keyword evidence="3" id="KW-1185">Reference proteome</keyword>
<protein>
    <recommendedName>
        <fullName evidence="1">Guanylate cyclase domain-containing protein</fullName>
    </recommendedName>
</protein>
<dbReference type="PROSITE" id="PS50125">
    <property type="entry name" value="GUANYLATE_CYCLASE_2"/>
    <property type="match status" value="1"/>
</dbReference>
<proteinExistence type="predicted"/>
<dbReference type="GO" id="GO:0004016">
    <property type="term" value="F:adenylate cyclase activity"/>
    <property type="evidence" value="ECO:0007669"/>
    <property type="project" value="UniProtKB-ARBA"/>
</dbReference>
<dbReference type="SUPFAM" id="SSF55073">
    <property type="entry name" value="Nucleotide cyclase"/>
    <property type="match status" value="1"/>
</dbReference>
<feature type="domain" description="Guanylate cyclase" evidence="1">
    <location>
        <begin position="216"/>
        <end position="347"/>
    </location>
</feature>
<dbReference type="AlphaFoldDB" id="W9GWZ2"/>
<dbReference type="SMART" id="SM00044">
    <property type="entry name" value="CYCc"/>
    <property type="match status" value="1"/>
</dbReference>
<dbReference type="GO" id="GO:0035556">
    <property type="term" value="P:intracellular signal transduction"/>
    <property type="evidence" value="ECO:0007669"/>
    <property type="project" value="InterPro"/>
</dbReference>
<evidence type="ECO:0000259" key="1">
    <source>
        <dbReference type="PROSITE" id="PS50125"/>
    </source>
</evidence>
<dbReference type="GO" id="GO:0006171">
    <property type="term" value="P:cAMP biosynthetic process"/>
    <property type="evidence" value="ECO:0007669"/>
    <property type="project" value="TreeGrafter"/>
</dbReference>
<sequence>MLELMEWIVEAGLDGASETDLVDGFCRRLVEHGVPLTRVVVGIDTLHPVLEARMFHWHRTKNETTASEYTRSSSRENEEKWLKSPFFYLLDSGQRSLRCRFVDGDCPSDRFPVLGDLRDEGITDYLAISTPFGKPITIGLMDSLASSWSTDSPEGFGDGQVRLMERTLPFLALAIRDVSVGRITETLVETYLGRDAGRRVLGGYIERGVTERMSAVLWFSDLQGFTRITDTVPPEQVIPLLNDYADAIVSSIHERQGQVLKFMGDGIMAIFSGAGDGELCNRALDAAEEAKRRVIDLNKRRKAESLPWTRFYLGLNVGEVFYGNIGSEDRLDFTVIGPAVNEVSRIAAMCRSLDQDVLLSSSFANTAEACSARLVSVGRYALRGVGRPQELFTLDPEAAVGKETACVRPAG</sequence>
<gene>
    <name evidence="2" type="ORF">N825_31800</name>
</gene>
<dbReference type="Proteomes" id="UP000019486">
    <property type="component" value="Unassembled WGS sequence"/>
</dbReference>
<dbReference type="PANTHER" id="PTHR43081">
    <property type="entry name" value="ADENYLATE CYCLASE, TERMINAL-DIFFERENTIATION SPECIFIC-RELATED"/>
    <property type="match status" value="1"/>
</dbReference>
<dbReference type="Pfam" id="PF00211">
    <property type="entry name" value="Guanylate_cyc"/>
    <property type="match status" value="1"/>
</dbReference>
<dbReference type="Gene3D" id="3.30.70.1230">
    <property type="entry name" value="Nucleotide cyclase"/>
    <property type="match status" value="1"/>
</dbReference>
<dbReference type="InterPro" id="IPR050697">
    <property type="entry name" value="Adenylyl/Guanylyl_Cyclase_3/4"/>
</dbReference>
<dbReference type="EMBL" id="AVFL01000056">
    <property type="protein sequence ID" value="EWY36008.1"/>
    <property type="molecule type" value="Genomic_DNA"/>
</dbReference>
<organism evidence="2 3">
    <name type="scientific">Skermanella stibiiresistens SB22</name>
    <dbReference type="NCBI Taxonomy" id="1385369"/>
    <lineage>
        <taxon>Bacteria</taxon>
        <taxon>Pseudomonadati</taxon>
        <taxon>Pseudomonadota</taxon>
        <taxon>Alphaproteobacteria</taxon>
        <taxon>Rhodospirillales</taxon>
        <taxon>Azospirillaceae</taxon>
        <taxon>Skermanella</taxon>
    </lineage>
</organism>
<dbReference type="PATRIC" id="fig|1385369.3.peg.6931"/>
<dbReference type="PANTHER" id="PTHR43081:SF11">
    <property type="entry name" value="BLR2264 PROTEIN"/>
    <property type="match status" value="1"/>
</dbReference>
<evidence type="ECO:0000313" key="2">
    <source>
        <dbReference type="EMBL" id="EWY36008.1"/>
    </source>
</evidence>
<dbReference type="InterPro" id="IPR029787">
    <property type="entry name" value="Nucleotide_cyclase"/>
</dbReference>
<dbReference type="InterPro" id="IPR001054">
    <property type="entry name" value="A/G_cyclase"/>
</dbReference>
<comment type="caution">
    <text evidence="2">The sequence shown here is derived from an EMBL/GenBank/DDBJ whole genome shotgun (WGS) entry which is preliminary data.</text>
</comment>
<dbReference type="CDD" id="cd07302">
    <property type="entry name" value="CHD"/>
    <property type="match status" value="1"/>
</dbReference>
<accession>W9GWZ2</accession>
<dbReference type="STRING" id="1385369.N825_31800"/>
<reference evidence="2 3" key="1">
    <citation type="submission" date="2013-08" db="EMBL/GenBank/DDBJ databases">
        <title>The genome sequence of Skermanella stibiiresistens.</title>
        <authorList>
            <person name="Zhu W."/>
            <person name="Wang G."/>
        </authorList>
    </citation>
    <scope>NUCLEOTIDE SEQUENCE [LARGE SCALE GENOMIC DNA]</scope>
    <source>
        <strain evidence="2 3">SB22</strain>
    </source>
</reference>
<evidence type="ECO:0000313" key="3">
    <source>
        <dbReference type="Proteomes" id="UP000019486"/>
    </source>
</evidence>